<organism evidence="2 3">
    <name type="scientific">Conexibacter arvalis</name>
    <dbReference type="NCBI Taxonomy" id="912552"/>
    <lineage>
        <taxon>Bacteria</taxon>
        <taxon>Bacillati</taxon>
        <taxon>Actinomycetota</taxon>
        <taxon>Thermoleophilia</taxon>
        <taxon>Solirubrobacterales</taxon>
        <taxon>Conexibacteraceae</taxon>
        <taxon>Conexibacter</taxon>
    </lineage>
</organism>
<accession>A0A840IKA5</accession>
<comment type="caution">
    <text evidence="2">The sequence shown here is derived from an EMBL/GenBank/DDBJ whole genome shotgun (WGS) entry which is preliminary data.</text>
</comment>
<name>A0A840IKA5_9ACTN</name>
<feature type="compositionally biased region" description="Acidic residues" evidence="1">
    <location>
        <begin position="68"/>
        <end position="77"/>
    </location>
</feature>
<dbReference type="Proteomes" id="UP000585272">
    <property type="component" value="Unassembled WGS sequence"/>
</dbReference>
<keyword evidence="3" id="KW-1185">Reference proteome</keyword>
<reference evidence="2 3" key="1">
    <citation type="submission" date="2020-08" db="EMBL/GenBank/DDBJ databases">
        <title>Genomic Encyclopedia of Archaeal and Bacterial Type Strains, Phase II (KMG-II): from individual species to whole genera.</title>
        <authorList>
            <person name="Goeker M."/>
        </authorList>
    </citation>
    <scope>NUCLEOTIDE SEQUENCE [LARGE SCALE GENOMIC DNA]</scope>
    <source>
        <strain evidence="2 3">DSM 23288</strain>
    </source>
</reference>
<evidence type="ECO:0000256" key="1">
    <source>
        <dbReference type="SAM" id="MobiDB-lite"/>
    </source>
</evidence>
<dbReference type="EMBL" id="JACHNU010000007">
    <property type="protein sequence ID" value="MBB4664360.1"/>
    <property type="molecule type" value="Genomic_DNA"/>
</dbReference>
<gene>
    <name evidence="2" type="ORF">BDZ31_003971</name>
</gene>
<feature type="region of interest" description="Disordered" evidence="1">
    <location>
        <begin position="1"/>
        <end position="93"/>
    </location>
</feature>
<protein>
    <submittedName>
        <fullName evidence="2">Uncharacterized protein</fullName>
    </submittedName>
</protein>
<dbReference type="AlphaFoldDB" id="A0A840IKA5"/>
<evidence type="ECO:0000313" key="3">
    <source>
        <dbReference type="Proteomes" id="UP000585272"/>
    </source>
</evidence>
<evidence type="ECO:0000313" key="2">
    <source>
        <dbReference type="EMBL" id="MBB4664360.1"/>
    </source>
</evidence>
<sequence length="93" mass="10340">MDRSRATDRAPDDEAGIHHLERIRDDEVAAMQRESDRVERDIEATRKEWEALREDPSVPGARPREDSPPDDAAEEAAGDWSGTAEAAKEAGQD</sequence>
<dbReference type="RefSeq" id="WP_183344369.1">
    <property type="nucleotide sequence ID" value="NZ_JACHNU010000007.1"/>
</dbReference>
<feature type="compositionally biased region" description="Basic and acidic residues" evidence="1">
    <location>
        <begin position="1"/>
        <end position="67"/>
    </location>
</feature>
<proteinExistence type="predicted"/>